<evidence type="ECO:0000313" key="2">
    <source>
        <dbReference type="Proteomes" id="UP000738359"/>
    </source>
</evidence>
<dbReference type="EMBL" id="JAAAHY010001634">
    <property type="protein sequence ID" value="KAF9947664.1"/>
    <property type="molecule type" value="Genomic_DNA"/>
</dbReference>
<organism evidence="1 2">
    <name type="scientific">Mortierella alpina</name>
    <name type="common">Oleaginous fungus</name>
    <name type="synonym">Mortierella renispora</name>
    <dbReference type="NCBI Taxonomy" id="64518"/>
    <lineage>
        <taxon>Eukaryota</taxon>
        <taxon>Fungi</taxon>
        <taxon>Fungi incertae sedis</taxon>
        <taxon>Mucoromycota</taxon>
        <taxon>Mortierellomycotina</taxon>
        <taxon>Mortierellomycetes</taxon>
        <taxon>Mortierellales</taxon>
        <taxon>Mortierellaceae</taxon>
        <taxon>Mortierella</taxon>
    </lineage>
</organism>
<comment type="caution">
    <text evidence="1">The sequence shown here is derived from an EMBL/GenBank/DDBJ whole genome shotgun (WGS) entry which is preliminary data.</text>
</comment>
<name>A0A9P6LWK3_MORAP</name>
<evidence type="ECO:0000313" key="1">
    <source>
        <dbReference type="EMBL" id="KAF9947664.1"/>
    </source>
</evidence>
<dbReference type="Proteomes" id="UP000738359">
    <property type="component" value="Unassembled WGS sequence"/>
</dbReference>
<sequence length="89" mass="10356">MSNVCSRRPPPRAQEHHVVKEGLPPEQIFKITNSKKEDLDTFVIEAQLERTSRKYVVVWETLLGLRQDALYLQDSEGRVVDFLKDESDE</sequence>
<proteinExistence type="predicted"/>
<reference evidence="1" key="1">
    <citation type="journal article" date="2020" name="Fungal Divers.">
        <title>Resolving the Mortierellaceae phylogeny through synthesis of multi-gene phylogenetics and phylogenomics.</title>
        <authorList>
            <person name="Vandepol N."/>
            <person name="Liber J."/>
            <person name="Desiro A."/>
            <person name="Na H."/>
            <person name="Kennedy M."/>
            <person name="Barry K."/>
            <person name="Grigoriev I.V."/>
            <person name="Miller A.N."/>
            <person name="O'Donnell K."/>
            <person name="Stajich J.E."/>
            <person name="Bonito G."/>
        </authorList>
    </citation>
    <scope>NUCLEOTIDE SEQUENCE</scope>
    <source>
        <strain evidence="1">CK1249</strain>
    </source>
</reference>
<protein>
    <submittedName>
        <fullName evidence="1">Uncharacterized protein</fullName>
    </submittedName>
</protein>
<gene>
    <name evidence="1" type="ORF">BGZ70_002573</name>
</gene>
<keyword evidence="2" id="KW-1185">Reference proteome</keyword>
<accession>A0A9P6LWK3</accession>
<dbReference type="AlphaFoldDB" id="A0A9P6LWK3"/>
<feature type="non-terminal residue" evidence="1">
    <location>
        <position position="89"/>
    </location>
</feature>